<protein>
    <submittedName>
        <fullName evidence="3">OnnD</fullName>
    </submittedName>
</protein>
<dbReference type="Gene3D" id="3.40.50.150">
    <property type="entry name" value="Vaccinia Virus protein VP39"/>
    <property type="match status" value="1"/>
</dbReference>
<dbReference type="SUPFAM" id="SSF53335">
    <property type="entry name" value="S-adenosyl-L-methionine-dependent methyltransferases"/>
    <property type="match status" value="1"/>
</dbReference>
<dbReference type="InterPro" id="IPR050447">
    <property type="entry name" value="Erg6_SMT_methyltransf"/>
</dbReference>
<organism evidence="3">
    <name type="scientific">symbiont bacterium of Theonella swinhoei</name>
    <dbReference type="NCBI Taxonomy" id="247504"/>
    <lineage>
        <taxon>Bacteria</taxon>
    </lineage>
</organism>
<dbReference type="EMBL" id="AY688304">
    <property type="protein sequence ID" value="AAV97872.1"/>
    <property type="molecule type" value="Genomic_DNA"/>
</dbReference>
<reference evidence="3" key="1">
    <citation type="journal article" date="2004" name="Proc. Natl. Acad. Sci. U.S.A.">
        <title>Antitumor polyketide biosynthesis by an uncultivated bacterial symbiont of the marine sponge Theonella swinhoei.</title>
        <authorList>
            <person name="Piel J."/>
            <person name="Hui D."/>
            <person name="Wen G."/>
            <person name="Butzke D."/>
            <person name="Platzer M."/>
            <person name="Fusetani N."/>
            <person name="Matsunaga S."/>
        </authorList>
    </citation>
    <scope>NUCLEOTIDE SEQUENCE</scope>
</reference>
<accession>Q5MP05</accession>
<evidence type="ECO:0000259" key="2">
    <source>
        <dbReference type="Pfam" id="PF08241"/>
    </source>
</evidence>
<keyword evidence="1" id="KW-0808">Transferase</keyword>
<dbReference type="CDD" id="cd02440">
    <property type="entry name" value="AdoMet_MTases"/>
    <property type="match status" value="1"/>
</dbReference>
<dbReference type="InterPro" id="IPR013216">
    <property type="entry name" value="Methyltransf_11"/>
</dbReference>
<dbReference type="InterPro" id="IPR029063">
    <property type="entry name" value="SAM-dependent_MTases_sf"/>
</dbReference>
<dbReference type="PANTHER" id="PTHR44068">
    <property type="entry name" value="ZGC:194242"/>
    <property type="match status" value="1"/>
</dbReference>
<feature type="domain" description="Methyltransferase type 11" evidence="2">
    <location>
        <begin position="123"/>
        <end position="215"/>
    </location>
</feature>
<proteinExistence type="predicted"/>
<dbReference type="PANTHER" id="PTHR44068:SF11">
    <property type="entry name" value="GERANYL DIPHOSPHATE 2-C-METHYLTRANSFERASE"/>
    <property type="match status" value="1"/>
</dbReference>
<evidence type="ECO:0000313" key="3">
    <source>
        <dbReference type="EMBL" id="AAV97872.1"/>
    </source>
</evidence>
<dbReference type="GO" id="GO:0008757">
    <property type="term" value="F:S-adenosylmethionine-dependent methyltransferase activity"/>
    <property type="evidence" value="ECO:0007669"/>
    <property type="project" value="InterPro"/>
</dbReference>
<sequence length="317" mass="36666">MTVTQYEFKNLVKERLFNCIARQIDMIGHVPGDLSRMVGSSLDAADDHSEGHWERPTELTELINAHYDRFFYEQHGVERLIREETDFKNLGYWDDTTLDLNAAAERLFKTLMAMIPKKSGRILDAGCGTGGATRRLLESYPPENVWAINISAKQIETTKQNVKGCHAIVMNAVDMTFEDNFFDTVLSIEAAMHFETRRKFLEESFRVLKQDGCLVLSDILFTSQERLEQNDYFGGVSNHIETIEDYQQLMEEIGFRNVVVKDVSKAVWGSNFLYNINKLHKEFYHGRLDLIQLTETLWSMYYVNSIFSVCLFTFGQK</sequence>
<gene>
    <name evidence="3" type="primary">onnD</name>
</gene>
<dbReference type="AlphaFoldDB" id="Q5MP05"/>
<dbReference type="Pfam" id="PF08241">
    <property type="entry name" value="Methyltransf_11"/>
    <property type="match status" value="1"/>
</dbReference>
<name>Q5MP05_UNCXX</name>
<evidence type="ECO:0000256" key="1">
    <source>
        <dbReference type="ARBA" id="ARBA00022679"/>
    </source>
</evidence>